<gene>
    <name evidence="13" type="ORF">HKI87_04g31460</name>
</gene>
<evidence type="ECO:0000256" key="10">
    <source>
        <dbReference type="RuleBase" id="RU361146"/>
    </source>
</evidence>
<dbReference type="InterPro" id="IPR044492">
    <property type="entry name" value="P_typ_ATPase_HD_dom"/>
</dbReference>
<dbReference type="InterPro" id="IPR059000">
    <property type="entry name" value="ATPase_P-type_domA"/>
</dbReference>
<keyword evidence="8 10" id="KW-1133">Transmembrane helix</keyword>
<dbReference type="Gene3D" id="3.40.50.1000">
    <property type="entry name" value="HAD superfamily/HAD-like"/>
    <property type="match status" value="1"/>
</dbReference>
<dbReference type="AlphaFoldDB" id="A0AAX4P6G9"/>
<dbReference type="NCBIfam" id="TIGR01116">
    <property type="entry name" value="ATPase-IIA1_Ca"/>
    <property type="match status" value="1"/>
</dbReference>
<comment type="similarity">
    <text evidence="10">Belongs to the cation transport ATPase (P-type) (TC 3.A.3) family. Type IIA subfamily.</text>
</comment>
<dbReference type="InterPro" id="IPR023214">
    <property type="entry name" value="HAD_sf"/>
</dbReference>
<dbReference type="EMBL" id="CP151504">
    <property type="protein sequence ID" value="WZN61611.1"/>
    <property type="molecule type" value="Genomic_DNA"/>
</dbReference>
<evidence type="ECO:0000256" key="3">
    <source>
        <dbReference type="ARBA" id="ARBA00022692"/>
    </source>
</evidence>
<keyword evidence="4 10" id="KW-0547">Nucleotide-binding</keyword>
<dbReference type="InterPro" id="IPR008250">
    <property type="entry name" value="ATPase_P-typ_transduc_dom_A_sf"/>
</dbReference>
<dbReference type="SUPFAM" id="SSF56784">
    <property type="entry name" value="HAD-like"/>
    <property type="match status" value="1"/>
</dbReference>
<keyword evidence="2" id="KW-0597">Phosphoprotein</keyword>
<comment type="caution">
    <text evidence="10">Lacks conserved residue(s) required for the propagation of feature annotation.</text>
</comment>
<feature type="coiled-coil region" evidence="11">
    <location>
        <begin position="104"/>
        <end position="131"/>
    </location>
</feature>
<dbReference type="GO" id="GO:0016887">
    <property type="term" value="F:ATP hydrolysis activity"/>
    <property type="evidence" value="ECO:0007669"/>
    <property type="project" value="InterPro"/>
</dbReference>
<dbReference type="PRINTS" id="PR00119">
    <property type="entry name" value="CATATPASE"/>
</dbReference>
<protein>
    <recommendedName>
        <fullName evidence="10">Calcium-transporting ATPase</fullName>
        <ecNumber evidence="10">7.2.2.10</ecNumber>
    </recommendedName>
</protein>
<evidence type="ECO:0000256" key="4">
    <source>
        <dbReference type="ARBA" id="ARBA00022741"/>
    </source>
</evidence>
<dbReference type="InterPro" id="IPR018303">
    <property type="entry name" value="ATPase_P-typ_P_site"/>
</dbReference>
<keyword evidence="9 10" id="KW-0472">Membrane</keyword>
<keyword evidence="10" id="KW-0106">Calcium</keyword>
<dbReference type="InterPro" id="IPR036412">
    <property type="entry name" value="HAD-like_sf"/>
</dbReference>
<dbReference type="InterPro" id="IPR001757">
    <property type="entry name" value="P_typ_ATPase"/>
</dbReference>
<dbReference type="Pfam" id="PF00689">
    <property type="entry name" value="Cation_ATPase_C"/>
    <property type="match status" value="1"/>
</dbReference>
<dbReference type="FunFam" id="1.20.1110.10:FF:000065">
    <property type="entry name" value="Sarcoplasmic/endoplasmic reticulum calcium ATPase 1"/>
    <property type="match status" value="1"/>
</dbReference>
<evidence type="ECO:0000256" key="9">
    <source>
        <dbReference type="ARBA" id="ARBA00023136"/>
    </source>
</evidence>
<evidence type="ECO:0000256" key="2">
    <source>
        <dbReference type="ARBA" id="ARBA00022553"/>
    </source>
</evidence>
<dbReference type="SUPFAM" id="SSF81665">
    <property type="entry name" value="Calcium ATPase, transmembrane domain M"/>
    <property type="match status" value="1"/>
</dbReference>
<dbReference type="FunFam" id="2.70.150.10:FF:000055">
    <property type="entry name" value="Calcium-transporting ATPase"/>
    <property type="match status" value="1"/>
</dbReference>
<comment type="subcellular location">
    <subcellularLocation>
        <location evidence="1 10">Membrane</location>
        <topology evidence="1 10">Multi-pass membrane protein</topology>
    </subcellularLocation>
</comment>
<dbReference type="SFLD" id="SFLDF00027">
    <property type="entry name" value="p-type_atpase"/>
    <property type="match status" value="1"/>
</dbReference>
<feature type="transmembrane region" description="Helical" evidence="10">
    <location>
        <begin position="830"/>
        <end position="854"/>
    </location>
</feature>
<dbReference type="Gene3D" id="2.70.150.10">
    <property type="entry name" value="Calcium-transporting ATPase, cytoplasmic transduction domain A"/>
    <property type="match status" value="1"/>
</dbReference>
<accession>A0AAX4P6G9</accession>
<dbReference type="EC" id="7.2.2.10" evidence="10"/>
<name>A0AAX4P6G9_9CHLO</name>
<evidence type="ECO:0000256" key="5">
    <source>
        <dbReference type="ARBA" id="ARBA00022840"/>
    </source>
</evidence>
<keyword evidence="5 10" id="KW-0067">ATP-binding</keyword>
<dbReference type="FunFam" id="3.40.1110.10:FF:000003">
    <property type="entry name" value="Calcium-transporting ATPase"/>
    <property type="match status" value="1"/>
</dbReference>
<dbReference type="Pfam" id="PF13246">
    <property type="entry name" value="Cation_ATPase"/>
    <property type="match status" value="1"/>
</dbReference>
<keyword evidence="11" id="KW-0175">Coiled coil</keyword>
<evidence type="ECO:0000259" key="12">
    <source>
        <dbReference type="SMART" id="SM00831"/>
    </source>
</evidence>
<evidence type="ECO:0000256" key="6">
    <source>
        <dbReference type="ARBA" id="ARBA00022842"/>
    </source>
</evidence>
<dbReference type="PRINTS" id="PR00121">
    <property type="entry name" value="NAKATPASE"/>
</dbReference>
<dbReference type="SMART" id="SM00831">
    <property type="entry name" value="Cation_ATPase_N"/>
    <property type="match status" value="1"/>
</dbReference>
<keyword evidence="10" id="KW-0813">Transport</keyword>
<dbReference type="Proteomes" id="UP001472866">
    <property type="component" value="Chromosome 04"/>
</dbReference>
<feature type="transmembrane region" description="Helical" evidence="10">
    <location>
        <begin position="923"/>
        <end position="944"/>
    </location>
</feature>
<dbReference type="NCBIfam" id="TIGR01494">
    <property type="entry name" value="ATPase_P-type"/>
    <property type="match status" value="2"/>
</dbReference>
<reference evidence="13 14" key="1">
    <citation type="submission" date="2024-03" db="EMBL/GenBank/DDBJ databases">
        <title>Complete genome sequence of the green alga Chloropicon roscoffensis RCC1871.</title>
        <authorList>
            <person name="Lemieux C."/>
            <person name="Pombert J.-F."/>
            <person name="Otis C."/>
            <person name="Turmel M."/>
        </authorList>
    </citation>
    <scope>NUCLEOTIDE SEQUENCE [LARGE SCALE GENOMIC DNA]</scope>
    <source>
        <strain evidence="13 14">RCC1871</strain>
    </source>
</reference>
<dbReference type="Gene3D" id="1.20.1110.10">
    <property type="entry name" value="Calcium-transporting ATPase, transmembrane domain"/>
    <property type="match status" value="1"/>
</dbReference>
<keyword evidence="10" id="KW-0109">Calcium transport</keyword>
<dbReference type="Gene3D" id="3.40.1110.10">
    <property type="entry name" value="Calcium-transporting ATPase, cytoplasmic domain N"/>
    <property type="match status" value="1"/>
</dbReference>
<dbReference type="GO" id="GO:0005524">
    <property type="term" value="F:ATP binding"/>
    <property type="evidence" value="ECO:0007669"/>
    <property type="project" value="UniProtKB-KW"/>
</dbReference>
<dbReference type="FunFam" id="1.20.1110.10:FF:000037">
    <property type="entry name" value="Calcium-transporting ATPase, putative"/>
    <property type="match status" value="1"/>
</dbReference>
<organism evidence="13 14">
    <name type="scientific">Chloropicon roscoffensis</name>
    <dbReference type="NCBI Taxonomy" id="1461544"/>
    <lineage>
        <taxon>Eukaryota</taxon>
        <taxon>Viridiplantae</taxon>
        <taxon>Chlorophyta</taxon>
        <taxon>Chloropicophyceae</taxon>
        <taxon>Chloropicales</taxon>
        <taxon>Chloropicaceae</taxon>
        <taxon>Chloropicon</taxon>
    </lineage>
</organism>
<proteinExistence type="inferred from homology"/>
<dbReference type="InterPro" id="IPR005782">
    <property type="entry name" value="P-type_ATPase_IIA"/>
</dbReference>
<feature type="transmembrane region" description="Helical" evidence="10">
    <location>
        <begin position="60"/>
        <end position="78"/>
    </location>
</feature>
<dbReference type="PROSITE" id="PS00154">
    <property type="entry name" value="ATPASE_E1_E2"/>
    <property type="match status" value="1"/>
</dbReference>
<dbReference type="SUPFAM" id="SSF81660">
    <property type="entry name" value="Metal cation-transporting ATPase, ATP-binding domain N"/>
    <property type="match status" value="1"/>
</dbReference>
<comment type="catalytic activity">
    <reaction evidence="10">
        <text>Ca(2+)(in) + ATP + H2O = Ca(2+)(out) + ADP + phosphate + H(+)</text>
        <dbReference type="Rhea" id="RHEA:18105"/>
        <dbReference type="ChEBI" id="CHEBI:15377"/>
        <dbReference type="ChEBI" id="CHEBI:15378"/>
        <dbReference type="ChEBI" id="CHEBI:29108"/>
        <dbReference type="ChEBI" id="CHEBI:30616"/>
        <dbReference type="ChEBI" id="CHEBI:43474"/>
        <dbReference type="ChEBI" id="CHEBI:456216"/>
        <dbReference type="EC" id="7.2.2.10"/>
    </reaction>
</comment>
<dbReference type="InterPro" id="IPR023298">
    <property type="entry name" value="ATPase_P-typ_TM_dom_sf"/>
</dbReference>
<dbReference type="Pfam" id="PF00690">
    <property type="entry name" value="Cation_ATPase_N"/>
    <property type="match status" value="1"/>
</dbReference>
<evidence type="ECO:0000256" key="8">
    <source>
        <dbReference type="ARBA" id="ARBA00022989"/>
    </source>
</evidence>
<dbReference type="InterPro" id="IPR004014">
    <property type="entry name" value="ATPase_P-typ_cation-transptr_N"/>
</dbReference>
<keyword evidence="7" id="KW-1278">Translocase</keyword>
<dbReference type="GO" id="GO:0005388">
    <property type="term" value="F:P-type calcium transporter activity"/>
    <property type="evidence" value="ECO:0007669"/>
    <property type="project" value="UniProtKB-EC"/>
</dbReference>
<feature type="domain" description="Cation-transporting P-type ATPase N-terminal" evidence="12">
    <location>
        <begin position="3"/>
        <end position="77"/>
    </location>
</feature>
<evidence type="ECO:0000313" key="14">
    <source>
        <dbReference type="Proteomes" id="UP001472866"/>
    </source>
</evidence>
<dbReference type="SFLD" id="SFLDS00003">
    <property type="entry name" value="Haloacid_Dehalogenase"/>
    <property type="match status" value="1"/>
</dbReference>
<feature type="transmembrane region" description="Helical" evidence="10">
    <location>
        <begin position="262"/>
        <end position="282"/>
    </location>
</feature>
<dbReference type="PANTHER" id="PTHR42861">
    <property type="entry name" value="CALCIUM-TRANSPORTING ATPASE"/>
    <property type="match status" value="1"/>
</dbReference>
<evidence type="ECO:0000256" key="11">
    <source>
        <dbReference type="SAM" id="Coils"/>
    </source>
</evidence>
<dbReference type="Pfam" id="PF00122">
    <property type="entry name" value="E1-E2_ATPase"/>
    <property type="match status" value="1"/>
</dbReference>
<dbReference type="Pfam" id="PF08282">
    <property type="entry name" value="Hydrolase_3"/>
    <property type="match status" value="1"/>
</dbReference>
<dbReference type="FunFam" id="3.40.50.1000:FF:000083">
    <property type="entry name" value="Sodium/potassium-transporting ATPase subunit alpha"/>
    <property type="match status" value="1"/>
</dbReference>
<dbReference type="InterPro" id="IPR023299">
    <property type="entry name" value="ATPase_P-typ_cyto_dom_N"/>
</dbReference>
<keyword evidence="14" id="KW-1185">Reference proteome</keyword>
<comment type="function">
    <text evidence="10">Catalyzes the hydrolysis of ATP coupled with the transport of calcium.</text>
</comment>
<sequence>MEDAHARDVAEVLAAFQVDAGRGLDDSAVLRSRQLHGRNEIPPEKGTPFWKLVIKQFDDLLVKILLVSAVVSVGLSIANGETGASAWIEPSVILLILVANAVVGVVTERNAEQAIEELKQLEAENATVFRSRGPGEPGRLSIVEARDLVPGDIVEVTVGCRVPADLRVIEVHSSTLRVDQALLTGESTSVEKTARRTSVSGAVYQDKTCILFGGTVVCAGRARAVVVGTGNSTAIGKIRDEISEVEEAQTPLQRKLDEFGTLLSKVIGVTCGLVWLVNVGHFKDPVHGGLMRGAIYYFKIAVALAVAAIPEGLPAVVTTCLALGTKKMAKKNAIVRSLPSVETLGCTTVICSDKTGTLTTNMMSATKLLIVRSPAGDLAEYDVTGNTFSPEGVVVDSGSGVALNHPADQPAILHVASCASLNNGSTLRYDAEQGTYKSVGEPTEVALRVLAEKIGLPGFDSMPSALDQLGKAERVSFCTKYWEDHFLKVATLDFAHDRKMMSVLCRRKGQDVVFTKGAPEAVLDRCIYMLSNNDGKSVPMSQAAKAQITAKVRQYGGKMALRCIALALKSAPQGKQRLVVEDETDLTFLGIVGMIDPPRSEVRGALQTCKSAGIRVIMVTGDERGTAEAIGSQIGLFDTAGDGAPFGTSITGRDFDGMAAAQRAEAAKELSVFSRVEPSHKSKIVAELRSQGHVVAMTGDGVNDAPALRSADIGVAMGSGTAVARHASDIILTDDNFSSIVLAVAEGRSIYNNTKQFIRYMVSSNIGEVVCIFIAAALGIPEPLNPIQLLWVNLVTDGPPATALGFNKPDGNIMRVRPRKAKDAIVDRWLLARYLIIGCYVGVVTILGEIWWFMSSETGPGVTWGALASFETCVEEGKHEWSCEVFKDNHASTISMTVLVLVEMFNALNALSENGSLLQLPPWTNMWLIGGISLSMLLHVMILYTPALAPVFSVVPLTAYEWKAVVFLSFPVILVDEALKFVTRNFMMYPGQSNIIQRASLLYRGLVKRKQQDASKLKDASLKV</sequence>
<dbReference type="SUPFAM" id="SSF81653">
    <property type="entry name" value="Calcium ATPase, transduction domain A"/>
    <property type="match status" value="1"/>
</dbReference>
<feature type="transmembrane region" description="Helical" evidence="10">
    <location>
        <begin position="294"/>
        <end position="323"/>
    </location>
</feature>
<evidence type="ECO:0000256" key="1">
    <source>
        <dbReference type="ARBA" id="ARBA00004141"/>
    </source>
</evidence>
<feature type="transmembrane region" description="Helical" evidence="10">
    <location>
        <begin position="84"/>
        <end position="106"/>
    </location>
</feature>
<dbReference type="GO" id="GO:0016020">
    <property type="term" value="C:membrane"/>
    <property type="evidence" value="ECO:0007669"/>
    <property type="project" value="UniProtKB-SubCell"/>
</dbReference>
<keyword evidence="3 10" id="KW-0812">Transmembrane</keyword>
<evidence type="ECO:0000256" key="7">
    <source>
        <dbReference type="ARBA" id="ARBA00022967"/>
    </source>
</evidence>
<keyword evidence="6" id="KW-0460">Magnesium</keyword>
<keyword evidence="10" id="KW-0406">Ion transport</keyword>
<dbReference type="InterPro" id="IPR006068">
    <property type="entry name" value="ATPase_P-typ_cation-transptr_C"/>
</dbReference>
<dbReference type="SFLD" id="SFLDG00002">
    <property type="entry name" value="C1.7:_P-type_atpase_like"/>
    <property type="match status" value="1"/>
</dbReference>
<evidence type="ECO:0000313" key="13">
    <source>
        <dbReference type="EMBL" id="WZN61611.1"/>
    </source>
</evidence>